<feature type="domain" description="Elapor1-like galactose binding" evidence="1">
    <location>
        <begin position="22"/>
        <end position="168"/>
    </location>
</feature>
<protein>
    <recommendedName>
        <fullName evidence="1">Elapor1-like galactose binding domain-containing protein</fullName>
    </recommendedName>
</protein>
<dbReference type="InterPro" id="IPR056609">
    <property type="entry name" value="Elapor1-like_3rd"/>
</dbReference>
<keyword evidence="3" id="KW-1185">Reference proteome</keyword>
<name>A0A5J4NSJ2_9TREM</name>
<dbReference type="PANTHER" id="PTHR22727">
    <property type="entry name" value="PROTEIN CBG13728"/>
    <property type="match status" value="1"/>
</dbReference>
<accession>A0A5J4NSJ2</accession>
<evidence type="ECO:0000313" key="2">
    <source>
        <dbReference type="EMBL" id="KAA3678502.1"/>
    </source>
</evidence>
<comment type="caution">
    <text evidence="2">The sequence shown here is derived from an EMBL/GenBank/DDBJ whole genome shotgun (WGS) entry which is preliminary data.</text>
</comment>
<gene>
    <name evidence="2" type="ORF">DEA37_0005507</name>
</gene>
<sequence length="486" mass="53937">MENQECKNCPSGYFSKGNVLKITKWPELPAELSIDVSYNSPIRHSCNESSWYAKNDYLLGKATSDCTTLLSMKLHSLHDGLISFTYSIEEYGTVGFFTIRTERCSQLPGTTHMLAYTGYNVFSNMTVELPKGHHIVQWYLLADSGLLQALWSSSESTMKIGQIAVTGTPPILRCSPCPAGTWGATEGQAICDTCPENTFSNMGAQKCEVCSEAEYSRPGATRCSTRVPCTNLDYVPVWSSCDSNGMAYSTVQPAVWLTFFLLRVRAAYSIRHVPTDDNAQMQQSYKWIEPIICNTQLGVALPQAEKPIACRPCSLGTEPINHTHCVDCQADKPSLTATCLRCGVDRVPIHGILYDTWSRFPPHLSTWCTTFGAEKCQPWLLYANFISSGLGMSSQTAAILELSLPFGFVRSTEGSGDENDLIVLDPPIPDTHLRVEFEVVCSALCQLVLKQLFKPVPYTSEFQSQNGQRDVEIMSWFAGKTRQNYT</sequence>
<dbReference type="InterPro" id="IPR039181">
    <property type="entry name" value="Elapor1/2"/>
</dbReference>
<dbReference type="GO" id="GO:0016020">
    <property type="term" value="C:membrane"/>
    <property type="evidence" value="ECO:0007669"/>
    <property type="project" value="TreeGrafter"/>
</dbReference>
<dbReference type="Pfam" id="PF23032">
    <property type="entry name" value="GBD_ELAPOR1-like_3rd"/>
    <property type="match status" value="1"/>
</dbReference>
<dbReference type="Gene3D" id="2.10.50.10">
    <property type="entry name" value="Tumor Necrosis Factor Receptor, subunit A, domain 2"/>
    <property type="match status" value="1"/>
</dbReference>
<dbReference type="PANTHER" id="PTHR22727:SF15">
    <property type="entry name" value="MRH DOMAIN-CONTAINING PROTEIN"/>
    <property type="match status" value="1"/>
</dbReference>
<dbReference type="EMBL" id="QNGE01001081">
    <property type="protein sequence ID" value="KAA3678502.1"/>
    <property type="molecule type" value="Genomic_DNA"/>
</dbReference>
<evidence type="ECO:0000259" key="1">
    <source>
        <dbReference type="Pfam" id="PF23032"/>
    </source>
</evidence>
<dbReference type="Proteomes" id="UP000324629">
    <property type="component" value="Unassembled WGS sequence"/>
</dbReference>
<organism evidence="2 3">
    <name type="scientific">Paragonimus westermani</name>
    <dbReference type="NCBI Taxonomy" id="34504"/>
    <lineage>
        <taxon>Eukaryota</taxon>
        <taxon>Metazoa</taxon>
        <taxon>Spiralia</taxon>
        <taxon>Lophotrochozoa</taxon>
        <taxon>Platyhelminthes</taxon>
        <taxon>Trematoda</taxon>
        <taxon>Digenea</taxon>
        <taxon>Plagiorchiida</taxon>
        <taxon>Troglotremata</taxon>
        <taxon>Troglotrematidae</taxon>
        <taxon>Paragonimus</taxon>
    </lineage>
</organism>
<proteinExistence type="predicted"/>
<dbReference type="SMART" id="SM01411">
    <property type="entry name" value="Ephrin_rec_like"/>
    <property type="match status" value="1"/>
</dbReference>
<evidence type="ECO:0000313" key="3">
    <source>
        <dbReference type="Proteomes" id="UP000324629"/>
    </source>
</evidence>
<reference evidence="2 3" key="1">
    <citation type="journal article" date="2019" name="Gigascience">
        <title>Whole-genome sequence of the oriental lung fluke Paragonimus westermani.</title>
        <authorList>
            <person name="Oey H."/>
            <person name="Zakrzewski M."/>
            <person name="Narain K."/>
            <person name="Devi K.R."/>
            <person name="Agatsuma T."/>
            <person name="Nawaratna S."/>
            <person name="Gobert G.N."/>
            <person name="Jones M.K."/>
            <person name="Ragan M.A."/>
            <person name="McManus D.P."/>
            <person name="Krause L."/>
        </authorList>
    </citation>
    <scope>NUCLEOTIDE SEQUENCE [LARGE SCALE GENOMIC DNA]</scope>
    <source>
        <strain evidence="2 3">IND2009</strain>
    </source>
</reference>
<dbReference type="AlphaFoldDB" id="A0A5J4NSJ2"/>